<reference evidence="2" key="1">
    <citation type="submission" date="2023-03" db="EMBL/GenBank/DDBJ databases">
        <title>Massive genome expansion in bonnet fungi (Mycena s.s.) driven by repeated elements and novel gene families across ecological guilds.</title>
        <authorList>
            <consortium name="Lawrence Berkeley National Laboratory"/>
            <person name="Harder C.B."/>
            <person name="Miyauchi S."/>
            <person name="Viragh M."/>
            <person name="Kuo A."/>
            <person name="Thoen E."/>
            <person name="Andreopoulos B."/>
            <person name="Lu D."/>
            <person name="Skrede I."/>
            <person name="Drula E."/>
            <person name="Henrissat B."/>
            <person name="Morin E."/>
            <person name="Kohler A."/>
            <person name="Barry K."/>
            <person name="LaButti K."/>
            <person name="Morin E."/>
            <person name="Salamov A."/>
            <person name="Lipzen A."/>
            <person name="Mereny Z."/>
            <person name="Hegedus B."/>
            <person name="Baldrian P."/>
            <person name="Stursova M."/>
            <person name="Weitz H."/>
            <person name="Taylor A."/>
            <person name="Grigoriev I.V."/>
            <person name="Nagy L.G."/>
            <person name="Martin F."/>
            <person name="Kauserud H."/>
        </authorList>
    </citation>
    <scope>NUCLEOTIDE SEQUENCE</scope>
    <source>
        <strain evidence="2">CBHHK188m</strain>
    </source>
</reference>
<dbReference type="EMBL" id="JARJLG010000044">
    <property type="protein sequence ID" value="KAJ7762064.1"/>
    <property type="molecule type" value="Genomic_DNA"/>
</dbReference>
<feature type="compositionally biased region" description="Pro residues" evidence="1">
    <location>
        <begin position="9"/>
        <end position="25"/>
    </location>
</feature>
<feature type="region of interest" description="Disordered" evidence="1">
    <location>
        <begin position="184"/>
        <end position="218"/>
    </location>
</feature>
<dbReference type="Proteomes" id="UP001215280">
    <property type="component" value="Unassembled WGS sequence"/>
</dbReference>
<dbReference type="AlphaFoldDB" id="A0AAD7NI49"/>
<keyword evidence="3" id="KW-1185">Reference proteome</keyword>
<evidence type="ECO:0000313" key="3">
    <source>
        <dbReference type="Proteomes" id="UP001215280"/>
    </source>
</evidence>
<name>A0AAD7NI49_9AGAR</name>
<evidence type="ECO:0000313" key="2">
    <source>
        <dbReference type="EMBL" id="KAJ7762064.1"/>
    </source>
</evidence>
<comment type="caution">
    <text evidence="2">The sequence shown here is derived from an EMBL/GenBank/DDBJ whole genome shotgun (WGS) entry which is preliminary data.</text>
</comment>
<proteinExistence type="predicted"/>
<feature type="region of interest" description="Disordered" evidence="1">
    <location>
        <begin position="1"/>
        <end position="125"/>
    </location>
</feature>
<sequence length="218" mass="22792">MSLFKHTPSPEPEPALPTGPTPSATPPSRKATSFFRRTARSPSPPPPPSSAPSGMSDYRSAQSNPAREQDGQSVRSGFFFGRRRSADSLAPSSLRSPTASMRSPAPAPAAASIKSGAGSVQSGRAASIGTGRWLGLPLKKHPANDPAVLLARAKIHSAEEAEAEADRAVLHARARVRDAMQSVGALEEESRREAEHAAAKKQEAKGIKGRAGVLGRHG</sequence>
<organism evidence="2 3">
    <name type="scientific">Mycena maculata</name>
    <dbReference type="NCBI Taxonomy" id="230809"/>
    <lineage>
        <taxon>Eukaryota</taxon>
        <taxon>Fungi</taxon>
        <taxon>Dikarya</taxon>
        <taxon>Basidiomycota</taxon>
        <taxon>Agaricomycotina</taxon>
        <taxon>Agaricomycetes</taxon>
        <taxon>Agaricomycetidae</taxon>
        <taxon>Agaricales</taxon>
        <taxon>Marasmiineae</taxon>
        <taxon>Mycenaceae</taxon>
        <taxon>Mycena</taxon>
    </lineage>
</organism>
<accession>A0AAD7NI49</accession>
<protein>
    <submittedName>
        <fullName evidence="2">Uncharacterized protein</fullName>
    </submittedName>
</protein>
<feature type="compositionally biased region" description="Low complexity" evidence="1">
    <location>
        <begin position="26"/>
        <end position="36"/>
    </location>
</feature>
<feature type="compositionally biased region" description="Low complexity" evidence="1">
    <location>
        <begin position="71"/>
        <end position="80"/>
    </location>
</feature>
<gene>
    <name evidence="2" type="ORF">DFH07DRAFT_815129</name>
</gene>
<evidence type="ECO:0000256" key="1">
    <source>
        <dbReference type="SAM" id="MobiDB-lite"/>
    </source>
</evidence>
<feature type="compositionally biased region" description="Low complexity" evidence="1">
    <location>
        <begin position="96"/>
        <end position="119"/>
    </location>
</feature>
<feature type="compositionally biased region" description="Basic and acidic residues" evidence="1">
    <location>
        <begin position="188"/>
        <end position="206"/>
    </location>
</feature>